<dbReference type="Proteomes" id="UP000268162">
    <property type="component" value="Unassembled WGS sequence"/>
</dbReference>
<dbReference type="PANTHER" id="PTHR21237:SF23">
    <property type="entry name" value="GRPE PROTEIN HOMOLOG, MITOCHONDRIAL"/>
    <property type="match status" value="1"/>
</dbReference>
<feature type="region of interest" description="Disordered" evidence="6">
    <location>
        <begin position="16"/>
        <end position="42"/>
    </location>
</feature>
<keyword evidence="4" id="KW-0143">Chaperone</keyword>
<feature type="compositionally biased region" description="Basic and acidic residues" evidence="6">
    <location>
        <begin position="29"/>
        <end position="42"/>
    </location>
</feature>
<organism evidence="7 8">
    <name type="scientific">Dimargaris cristalligena</name>
    <dbReference type="NCBI Taxonomy" id="215637"/>
    <lineage>
        <taxon>Eukaryota</taxon>
        <taxon>Fungi</taxon>
        <taxon>Fungi incertae sedis</taxon>
        <taxon>Zoopagomycota</taxon>
        <taxon>Kickxellomycotina</taxon>
        <taxon>Dimargaritomycetes</taxon>
        <taxon>Dimargaritales</taxon>
        <taxon>Dimargaritaceae</taxon>
        <taxon>Dimargaris</taxon>
    </lineage>
</organism>
<dbReference type="AlphaFoldDB" id="A0A4P9ZYK7"/>
<dbReference type="GO" id="GO:0051087">
    <property type="term" value="F:protein-folding chaperone binding"/>
    <property type="evidence" value="ECO:0007669"/>
    <property type="project" value="InterPro"/>
</dbReference>
<accession>A0A4P9ZYK7</accession>
<dbReference type="SUPFAM" id="SSF58014">
    <property type="entry name" value="Coiled-coil domain of nucleotide exchange factor GrpE"/>
    <property type="match status" value="1"/>
</dbReference>
<dbReference type="PRINTS" id="PR00773">
    <property type="entry name" value="GRPEPROTEIN"/>
</dbReference>
<dbReference type="SUPFAM" id="SSF51064">
    <property type="entry name" value="Head domain of nucleotide exchange factor GrpE"/>
    <property type="match status" value="1"/>
</dbReference>
<sequence>MNEVKVYRVTRALETKSTSTDQATAASEGEAKKAEATGKPSAEKQLAELKDHYLRCLADMENLRQRTKVEVEKSSKFAIHKFAKELLDTVDILSMALNAVPEDHRADSANHAHLSNLYDGVNMTQSELLKTLKRHGVEPFSPMDEAFDPNKHQAMYQVTIPGKAPGTVISVEKSGYLLHGRVMRPAQVGITKIEN</sequence>
<dbReference type="EMBL" id="ML002326">
    <property type="protein sequence ID" value="RKP38824.1"/>
    <property type="molecule type" value="Genomic_DNA"/>
</dbReference>
<dbReference type="InterPro" id="IPR013805">
    <property type="entry name" value="GrpE_CC"/>
</dbReference>
<dbReference type="GO" id="GO:0051082">
    <property type="term" value="F:unfolded protein binding"/>
    <property type="evidence" value="ECO:0007669"/>
    <property type="project" value="TreeGrafter"/>
</dbReference>
<comment type="similarity">
    <text evidence="2 5">Belongs to the GrpE family.</text>
</comment>
<keyword evidence="8" id="KW-1185">Reference proteome</keyword>
<dbReference type="GO" id="GO:0030150">
    <property type="term" value="P:protein import into mitochondrial matrix"/>
    <property type="evidence" value="ECO:0007669"/>
    <property type="project" value="TreeGrafter"/>
</dbReference>
<dbReference type="Gene3D" id="3.90.20.20">
    <property type="match status" value="1"/>
</dbReference>
<dbReference type="FunFam" id="2.30.22.10:FF:000002">
    <property type="entry name" value="GrpE protein homolog"/>
    <property type="match status" value="1"/>
</dbReference>
<dbReference type="InterPro" id="IPR009012">
    <property type="entry name" value="GrpE_head"/>
</dbReference>
<evidence type="ECO:0000256" key="3">
    <source>
        <dbReference type="ARBA" id="ARBA00014521"/>
    </source>
</evidence>
<name>A0A4P9ZYK7_9FUNG</name>
<dbReference type="CDD" id="cd00446">
    <property type="entry name" value="GrpE"/>
    <property type="match status" value="1"/>
</dbReference>
<dbReference type="Pfam" id="PF01025">
    <property type="entry name" value="GrpE"/>
    <property type="match status" value="1"/>
</dbReference>
<reference evidence="8" key="1">
    <citation type="journal article" date="2018" name="Nat. Microbiol.">
        <title>Leveraging single-cell genomics to expand the fungal tree of life.</title>
        <authorList>
            <person name="Ahrendt S.R."/>
            <person name="Quandt C.A."/>
            <person name="Ciobanu D."/>
            <person name="Clum A."/>
            <person name="Salamov A."/>
            <person name="Andreopoulos B."/>
            <person name="Cheng J.F."/>
            <person name="Woyke T."/>
            <person name="Pelin A."/>
            <person name="Henrissat B."/>
            <person name="Reynolds N.K."/>
            <person name="Benny G.L."/>
            <person name="Smith M.E."/>
            <person name="James T.Y."/>
            <person name="Grigoriev I.V."/>
        </authorList>
    </citation>
    <scope>NUCLEOTIDE SEQUENCE [LARGE SCALE GENOMIC DNA]</scope>
    <source>
        <strain evidence="8">RSA 468</strain>
    </source>
</reference>
<evidence type="ECO:0000313" key="8">
    <source>
        <dbReference type="Proteomes" id="UP000268162"/>
    </source>
</evidence>
<evidence type="ECO:0000256" key="5">
    <source>
        <dbReference type="RuleBase" id="RU004478"/>
    </source>
</evidence>
<evidence type="ECO:0000256" key="4">
    <source>
        <dbReference type="ARBA" id="ARBA00023186"/>
    </source>
</evidence>
<protein>
    <recommendedName>
        <fullName evidence="3">GrpE protein homolog, mitochondrial</fullName>
    </recommendedName>
</protein>
<dbReference type="GO" id="GO:0001405">
    <property type="term" value="C:PAM complex, Tim23 associated import motor"/>
    <property type="evidence" value="ECO:0007669"/>
    <property type="project" value="TreeGrafter"/>
</dbReference>
<dbReference type="GO" id="GO:0042803">
    <property type="term" value="F:protein homodimerization activity"/>
    <property type="evidence" value="ECO:0007669"/>
    <property type="project" value="InterPro"/>
</dbReference>
<comment type="subcellular location">
    <subcellularLocation>
        <location evidence="1">Mitochondrion matrix</location>
    </subcellularLocation>
</comment>
<dbReference type="GO" id="GO:0006457">
    <property type="term" value="P:protein folding"/>
    <property type="evidence" value="ECO:0007669"/>
    <property type="project" value="InterPro"/>
</dbReference>
<proteinExistence type="inferred from homology"/>
<dbReference type="GO" id="GO:0000774">
    <property type="term" value="F:adenyl-nucleotide exchange factor activity"/>
    <property type="evidence" value="ECO:0007669"/>
    <property type="project" value="InterPro"/>
</dbReference>
<gene>
    <name evidence="7" type="ORF">BJ085DRAFT_42508</name>
</gene>
<dbReference type="HAMAP" id="MF_01151">
    <property type="entry name" value="GrpE"/>
    <property type="match status" value="1"/>
</dbReference>
<dbReference type="Gene3D" id="2.30.22.10">
    <property type="entry name" value="Head domain of nucleotide exchange factor GrpE"/>
    <property type="match status" value="1"/>
</dbReference>
<evidence type="ECO:0000256" key="2">
    <source>
        <dbReference type="ARBA" id="ARBA00009054"/>
    </source>
</evidence>
<evidence type="ECO:0000313" key="7">
    <source>
        <dbReference type="EMBL" id="RKP38824.1"/>
    </source>
</evidence>
<dbReference type="PANTHER" id="PTHR21237">
    <property type="entry name" value="GRPE PROTEIN"/>
    <property type="match status" value="1"/>
</dbReference>
<dbReference type="InterPro" id="IPR000740">
    <property type="entry name" value="GrpE"/>
</dbReference>
<dbReference type="STRING" id="215637.A0A4P9ZYK7"/>
<evidence type="ECO:0000256" key="6">
    <source>
        <dbReference type="SAM" id="MobiDB-lite"/>
    </source>
</evidence>
<evidence type="ECO:0000256" key="1">
    <source>
        <dbReference type="ARBA" id="ARBA00004305"/>
    </source>
</evidence>